<dbReference type="SUPFAM" id="SSF53474">
    <property type="entry name" value="alpha/beta-Hydrolases"/>
    <property type="match status" value="1"/>
</dbReference>
<evidence type="ECO:0000259" key="2">
    <source>
        <dbReference type="Pfam" id="PF07859"/>
    </source>
</evidence>
<keyword evidence="4" id="KW-1185">Reference proteome</keyword>
<dbReference type="EC" id="3.1.1.3" evidence="3"/>
<dbReference type="STRING" id="1408163.A0A0F4YMM2"/>
<accession>A0A0F4YMM2</accession>
<dbReference type="PANTHER" id="PTHR48081">
    <property type="entry name" value="AB HYDROLASE SUPERFAMILY PROTEIN C4A8.06C"/>
    <property type="match status" value="1"/>
</dbReference>
<dbReference type="AlphaFoldDB" id="A0A0F4YMM2"/>
<reference evidence="3 4" key="1">
    <citation type="submission" date="2015-04" db="EMBL/GenBank/DDBJ databases">
        <authorList>
            <person name="Heijne W.H."/>
            <person name="Fedorova N.D."/>
            <person name="Nierman W.C."/>
            <person name="Vollebregt A.W."/>
            <person name="Zhao Z."/>
            <person name="Wu L."/>
            <person name="Kumar M."/>
            <person name="Stam H."/>
            <person name="van den Berg M.A."/>
            <person name="Pel H.J."/>
        </authorList>
    </citation>
    <scope>NUCLEOTIDE SEQUENCE [LARGE SCALE GENOMIC DNA]</scope>
    <source>
        <strain evidence="3 4">CBS 393.64</strain>
    </source>
</reference>
<dbReference type="EMBL" id="LASV01000407">
    <property type="protein sequence ID" value="KKA18873.1"/>
    <property type="molecule type" value="Genomic_DNA"/>
</dbReference>
<dbReference type="Gene3D" id="3.40.50.1820">
    <property type="entry name" value="alpha/beta hydrolase"/>
    <property type="match status" value="1"/>
</dbReference>
<feature type="domain" description="Alpha/beta hydrolase fold-3" evidence="2">
    <location>
        <begin position="102"/>
        <end position="303"/>
    </location>
</feature>
<sequence>MSTAEDVPQPPYPLHESVRDRLHPEYVAFYNKYIINQQQVHYQPVAASRTSGILIPGGGPVLEVGKTEDISIKRQETEGPDVPVRVFTPKGDKPEGGWPVFLYFHGGGWVLGNINTENTVCSHVCQRAKLAPEHPFPAAVHDSWEALLWLISPDTASRLEINTTKLAVGGSSAGGNLAAVMTHKALQSHIRFVKQVLVVPVTDNTADVSNNWSWREFQHTPALPAPKMLWYRNHFLPDKSQWANPEASPLLYDDDWSKLPPATIIVGELDVLRSEGEQYAEKLQKAGVPVELHVMEGMPHPFLAMDGVLEAGKRAITLFCLYHIGLGTYNSEETRFARSVKGI</sequence>
<dbReference type="InterPro" id="IPR013094">
    <property type="entry name" value="AB_hydrolase_3"/>
</dbReference>
<dbReference type="InterPro" id="IPR050300">
    <property type="entry name" value="GDXG_lipolytic_enzyme"/>
</dbReference>
<evidence type="ECO:0000313" key="4">
    <source>
        <dbReference type="Proteomes" id="UP000053958"/>
    </source>
</evidence>
<protein>
    <submittedName>
        <fullName evidence="3">Triacylglycerol lipase</fullName>
        <ecNumber evidence="3">3.1.1.3</ecNumber>
    </submittedName>
</protein>
<proteinExistence type="predicted"/>
<dbReference type="PANTHER" id="PTHR48081:SF8">
    <property type="entry name" value="ALPHA_BETA HYDROLASE FOLD-3 DOMAIN-CONTAINING PROTEIN-RELATED"/>
    <property type="match status" value="1"/>
</dbReference>
<organism evidence="3 4">
    <name type="scientific">Rasamsonia emersonii (strain ATCC 16479 / CBS 393.64 / IMI 116815)</name>
    <dbReference type="NCBI Taxonomy" id="1408163"/>
    <lineage>
        <taxon>Eukaryota</taxon>
        <taxon>Fungi</taxon>
        <taxon>Dikarya</taxon>
        <taxon>Ascomycota</taxon>
        <taxon>Pezizomycotina</taxon>
        <taxon>Eurotiomycetes</taxon>
        <taxon>Eurotiomycetidae</taxon>
        <taxon>Eurotiales</taxon>
        <taxon>Trichocomaceae</taxon>
        <taxon>Rasamsonia</taxon>
    </lineage>
</organism>
<dbReference type="OrthoDB" id="408631at2759"/>
<dbReference type="GeneID" id="25319437"/>
<name>A0A0F4YMM2_RASE3</name>
<gene>
    <name evidence="3" type="ORF">T310_7161</name>
</gene>
<comment type="caution">
    <text evidence="3">The sequence shown here is derived from an EMBL/GenBank/DDBJ whole genome shotgun (WGS) entry which is preliminary data.</text>
</comment>
<dbReference type="InterPro" id="IPR029058">
    <property type="entry name" value="AB_hydrolase_fold"/>
</dbReference>
<dbReference type="RefSeq" id="XP_013325485.1">
    <property type="nucleotide sequence ID" value="XM_013470031.1"/>
</dbReference>
<keyword evidence="1 3" id="KW-0378">Hydrolase</keyword>
<dbReference type="Proteomes" id="UP000053958">
    <property type="component" value="Unassembled WGS sequence"/>
</dbReference>
<dbReference type="Pfam" id="PF07859">
    <property type="entry name" value="Abhydrolase_3"/>
    <property type="match status" value="1"/>
</dbReference>
<evidence type="ECO:0000256" key="1">
    <source>
        <dbReference type="ARBA" id="ARBA00022801"/>
    </source>
</evidence>
<dbReference type="GO" id="GO:0004806">
    <property type="term" value="F:triacylglycerol lipase activity"/>
    <property type="evidence" value="ECO:0007669"/>
    <property type="project" value="UniProtKB-EC"/>
</dbReference>
<evidence type="ECO:0000313" key="3">
    <source>
        <dbReference type="EMBL" id="KKA18873.1"/>
    </source>
</evidence>